<dbReference type="RefSeq" id="WP_034975531.1">
    <property type="nucleotide sequence ID" value="NZ_FOFI01000003.1"/>
</dbReference>
<keyword evidence="1" id="KW-0732">Signal</keyword>
<gene>
    <name evidence="3" type="ORF">IO89_09135</name>
</gene>
<evidence type="ECO:0000313" key="4">
    <source>
        <dbReference type="Proteomes" id="UP000028623"/>
    </source>
</evidence>
<comment type="caution">
    <text evidence="3">The sequence shown here is derived from an EMBL/GenBank/DDBJ whole genome shotgun (WGS) entry which is preliminary data.</text>
</comment>
<dbReference type="InterPro" id="IPR045497">
    <property type="entry name" value="DUF6438"/>
</dbReference>
<dbReference type="AlphaFoldDB" id="A0A085BI19"/>
<proteinExistence type="predicted"/>
<keyword evidence="4" id="KW-1185">Reference proteome</keyword>
<accession>A0A085BI19</accession>
<protein>
    <recommendedName>
        <fullName evidence="2">DUF6438 domain-containing protein</fullName>
    </recommendedName>
</protein>
<feature type="signal peptide" evidence="1">
    <location>
        <begin position="1"/>
        <end position="19"/>
    </location>
</feature>
<dbReference type="PROSITE" id="PS51257">
    <property type="entry name" value="PROKAR_LIPOPROTEIN"/>
    <property type="match status" value="1"/>
</dbReference>
<dbReference type="EMBL" id="JPLY01000003">
    <property type="protein sequence ID" value="KFC22114.1"/>
    <property type="molecule type" value="Genomic_DNA"/>
</dbReference>
<evidence type="ECO:0000259" key="2">
    <source>
        <dbReference type="Pfam" id="PF20033"/>
    </source>
</evidence>
<organism evidence="3 4">
    <name type="scientific">Epilithonimonas lactis</name>
    <dbReference type="NCBI Taxonomy" id="421072"/>
    <lineage>
        <taxon>Bacteria</taxon>
        <taxon>Pseudomonadati</taxon>
        <taxon>Bacteroidota</taxon>
        <taxon>Flavobacteriia</taxon>
        <taxon>Flavobacteriales</taxon>
        <taxon>Weeksellaceae</taxon>
        <taxon>Chryseobacterium group</taxon>
        <taxon>Epilithonimonas</taxon>
    </lineage>
</organism>
<dbReference type="OrthoDB" id="7172369at2"/>
<name>A0A085BI19_9FLAO</name>
<dbReference type="eggNOG" id="ENOG5033WUW">
    <property type="taxonomic scope" value="Bacteria"/>
</dbReference>
<evidence type="ECO:0000256" key="1">
    <source>
        <dbReference type="SAM" id="SignalP"/>
    </source>
</evidence>
<reference evidence="3 4" key="1">
    <citation type="submission" date="2014-07" db="EMBL/GenBank/DDBJ databases">
        <title>Epilithonimonas lactis LMG 22401 Genome.</title>
        <authorList>
            <person name="Pipes S.E."/>
            <person name="Stropko S.J."/>
        </authorList>
    </citation>
    <scope>NUCLEOTIDE SEQUENCE [LARGE SCALE GENOMIC DNA]</scope>
    <source>
        <strain evidence="3 4">LMG 24401</strain>
    </source>
</reference>
<dbReference type="Proteomes" id="UP000028623">
    <property type="component" value="Unassembled WGS sequence"/>
</dbReference>
<sequence length="161" mass="18113">MKYLFSLLFILGLMSCTTSQVSKYSAIEYQVGPCFGFCPTYKITIDSNRNAILEAEHFNFSEGGSKDDLNKPREGTFKANLSTEDYKKLVDATDAANIKTLNESYIDKRIMDASKVNLRVTFADGTKRDIAMSAGEKPKTLTDLTTLIDEIKQNQKWVKVK</sequence>
<feature type="domain" description="DUF6438" evidence="2">
    <location>
        <begin position="26"/>
        <end position="151"/>
    </location>
</feature>
<feature type="chain" id="PRO_5001787003" description="DUF6438 domain-containing protein" evidence="1">
    <location>
        <begin position="20"/>
        <end position="161"/>
    </location>
</feature>
<dbReference type="STRING" id="421072.SAMN04488097_2443"/>
<dbReference type="Pfam" id="PF20033">
    <property type="entry name" value="DUF6438"/>
    <property type="match status" value="1"/>
</dbReference>
<evidence type="ECO:0000313" key="3">
    <source>
        <dbReference type="EMBL" id="KFC22114.1"/>
    </source>
</evidence>